<protein>
    <submittedName>
        <fullName evidence="2">Uncharacterized protein</fullName>
    </submittedName>
</protein>
<feature type="compositionally biased region" description="Low complexity" evidence="1">
    <location>
        <begin position="216"/>
        <end position="234"/>
    </location>
</feature>
<feature type="compositionally biased region" description="Polar residues" evidence="1">
    <location>
        <begin position="317"/>
        <end position="329"/>
    </location>
</feature>
<evidence type="ECO:0000313" key="3">
    <source>
        <dbReference type="Proteomes" id="UP001305647"/>
    </source>
</evidence>
<feature type="region of interest" description="Disordered" evidence="1">
    <location>
        <begin position="399"/>
        <end position="429"/>
    </location>
</feature>
<feature type="region of interest" description="Disordered" evidence="1">
    <location>
        <begin position="98"/>
        <end position="150"/>
    </location>
</feature>
<dbReference type="Proteomes" id="UP001305647">
    <property type="component" value="Unassembled WGS sequence"/>
</dbReference>
<accession>A0AAN6Q2E4</accession>
<feature type="compositionally biased region" description="Basic residues" evidence="1">
    <location>
        <begin position="288"/>
        <end position="298"/>
    </location>
</feature>
<dbReference type="AlphaFoldDB" id="A0AAN6Q2E4"/>
<feature type="compositionally biased region" description="Low complexity" evidence="1">
    <location>
        <begin position="103"/>
        <end position="129"/>
    </location>
</feature>
<feature type="region of interest" description="Disordered" evidence="1">
    <location>
        <begin position="345"/>
        <end position="369"/>
    </location>
</feature>
<feature type="compositionally biased region" description="Polar residues" evidence="1">
    <location>
        <begin position="163"/>
        <end position="179"/>
    </location>
</feature>
<organism evidence="2 3">
    <name type="scientific">Parathielavia hyrcaniae</name>
    <dbReference type="NCBI Taxonomy" id="113614"/>
    <lineage>
        <taxon>Eukaryota</taxon>
        <taxon>Fungi</taxon>
        <taxon>Dikarya</taxon>
        <taxon>Ascomycota</taxon>
        <taxon>Pezizomycotina</taxon>
        <taxon>Sordariomycetes</taxon>
        <taxon>Sordariomycetidae</taxon>
        <taxon>Sordariales</taxon>
        <taxon>Chaetomiaceae</taxon>
        <taxon>Parathielavia</taxon>
    </lineage>
</organism>
<feature type="compositionally biased region" description="Basic residues" evidence="1">
    <location>
        <begin position="443"/>
        <end position="454"/>
    </location>
</feature>
<gene>
    <name evidence="2" type="ORF">N658DRAFT_96195</name>
</gene>
<reference evidence="2" key="2">
    <citation type="submission" date="2023-05" db="EMBL/GenBank/DDBJ databases">
        <authorList>
            <consortium name="Lawrence Berkeley National Laboratory"/>
            <person name="Steindorff A."/>
            <person name="Hensen N."/>
            <person name="Bonometti L."/>
            <person name="Westerberg I."/>
            <person name="Brannstrom I.O."/>
            <person name="Guillou S."/>
            <person name="Cros-Aarteil S."/>
            <person name="Calhoun S."/>
            <person name="Haridas S."/>
            <person name="Kuo A."/>
            <person name="Mondo S."/>
            <person name="Pangilinan J."/>
            <person name="Riley R."/>
            <person name="Labutti K."/>
            <person name="Andreopoulos B."/>
            <person name="Lipzen A."/>
            <person name="Chen C."/>
            <person name="Yanf M."/>
            <person name="Daum C."/>
            <person name="Ng V."/>
            <person name="Clum A."/>
            <person name="Ohm R."/>
            <person name="Martin F."/>
            <person name="Silar P."/>
            <person name="Natvig D."/>
            <person name="Lalanne C."/>
            <person name="Gautier V."/>
            <person name="Ament-Velasquez S.L."/>
            <person name="Kruys A."/>
            <person name="Hutchinson M.I."/>
            <person name="Powell A.J."/>
            <person name="Barry K."/>
            <person name="Miller A.N."/>
            <person name="Grigoriev I.V."/>
            <person name="Debuchy R."/>
            <person name="Gladieux P."/>
            <person name="Thoren M.H."/>
            <person name="Johannesson H."/>
        </authorList>
    </citation>
    <scope>NUCLEOTIDE SEQUENCE</scope>
    <source>
        <strain evidence="2">CBS 757.83</strain>
    </source>
</reference>
<proteinExistence type="predicted"/>
<feature type="region of interest" description="Disordered" evidence="1">
    <location>
        <begin position="163"/>
        <end position="183"/>
    </location>
</feature>
<reference evidence="2" key="1">
    <citation type="journal article" date="2023" name="Mol. Phylogenet. Evol.">
        <title>Genome-scale phylogeny and comparative genomics of the fungal order Sordariales.</title>
        <authorList>
            <person name="Hensen N."/>
            <person name="Bonometti L."/>
            <person name="Westerberg I."/>
            <person name="Brannstrom I.O."/>
            <person name="Guillou S."/>
            <person name="Cros-Aarteil S."/>
            <person name="Calhoun S."/>
            <person name="Haridas S."/>
            <person name="Kuo A."/>
            <person name="Mondo S."/>
            <person name="Pangilinan J."/>
            <person name="Riley R."/>
            <person name="LaButti K."/>
            <person name="Andreopoulos B."/>
            <person name="Lipzen A."/>
            <person name="Chen C."/>
            <person name="Yan M."/>
            <person name="Daum C."/>
            <person name="Ng V."/>
            <person name="Clum A."/>
            <person name="Steindorff A."/>
            <person name="Ohm R.A."/>
            <person name="Martin F."/>
            <person name="Silar P."/>
            <person name="Natvig D.O."/>
            <person name="Lalanne C."/>
            <person name="Gautier V."/>
            <person name="Ament-Velasquez S.L."/>
            <person name="Kruys A."/>
            <person name="Hutchinson M.I."/>
            <person name="Powell A.J."/>
            <person name="Barry K."/>
            <person name="Miller A.N."/>
            <person name="Grigoriev I.V."/>
            <person name="Debuchy R."/>
            <person name="Gladieux P."/>
            <person name="Hiltunen Thoren M."/>
            <person name="Johannesson H."/>
        </authorList>
    </citation>
    <scope>NUCLEOTIDE SEQUENCE</scope>
    <source>
        <strain evidence="2">CBS 757.83</strain>
    </source>
</reference>
<name>A0AAN6Q2E4_9PEZI</name>
<feature type="region of interest" description="Disordered" evidence="1">
    <location>
        <begin position="443"/>
        <end position="472"/>
    </location>
</feature>
<dbReference type="EMBL" id="MU863640">
    <property type="protein sequence ID" value="KAK4100475.1"/>
    <property type="molecule type" value="Genomic_DNA"/>
</dbReference>
<dbReference type="PANTHER" id="PTHR42106:SF1">
    <property type="match status" value="1"/>
</dbReference>
<feature type="compositionally biased region" description="Basic and acidic residues" evidence="1">
    <location>
        <begin position="55"/>
        <end position="75"/>
    </location>
</feature>
<comment type="caution">
    <text evidence="2">The sequence shown here is derived from an EMBL/GenBank/DDBJ whole genome shotgun (WGS) entry which is preliminary data.</text>
</comment>
<dbReference type="PANTHER" id="PTHR42106">
    <property type="entry name" value="CHROMOSOME 10, WHOLE GENOME SHOTGUN SEQUENCE"/>
    <property type="match status" value="1"/>
</dbReference>
<feature type="compositionally biased region" description="Acidic residues" evidence="1">
    <location>
        <begin position="235"/>
        <end position="246"/>
    </location>
</feature>
<feature type="region of interest" description="Disordered" evidence="1">
    <location>
        <begin position="215"/>
        <end position="329"/>
    </location>
</feature>
<feature type="compositionally biased region" description="Polar residues" evidence="1">
    <location>
        <begin position="462"/>
        <end position="472"/>
    </location>
</feature>
<evidence type="ECO:0000313" key="2">
    <source>
        <dbReference type="EMBL" id="KAK4100475.1"/>
    </source>
</evidence>
<sequence length="472" mass="51045">MDDLRLSDVEREVAVVDESRGAGPHNWHNGSPAPKSRSLSDGGGTPKLSPSPHIVEARRRQSKDDIAIRDKDREPASSLPSTPIRAGFGIRGSLSLHMQQRDSAAASPAASPAIQSGHATHATHAGRTAPLSPQRDHIYATPTNILPRRSRGMDFSRAATSLHHSTVADQGSPDCSPTIGSRAVNIPGRHAADYGAAGQTSTSLWSMMGNQERMQISSSVGSTSHVISDLSSSSDNDDFMDEDMEEAYVTTPQAQKATHRGSASARGAPWMPGSPMVNNLSSFQQLQRQRKHPKKKPRGPLGLGFHSSAATGVMSRSPPNNLVGSNDMSSHARRESISWAANQLHISGNDSDDNHRQSDGMDSPLRPSIVRRTVTRRGNLLVGRSFLFALVLACSSSRSPRQKGLPVSAPRWQKRALPSKPNSAAKPRWSARSVRATWIWNRGSRRRNQHHRRLSLAPISPPTTASKRSATT</sequence>
<keyword evidence="3" id="KW-1185">Reference proteome</keyword>
<evidence type="ECO:0000256" key="1">
    <source>
        <dbReference type="SAM" id="MobiDB-lite"/>
    </source>
</evidence>
<feature type="region of interest" description="Disordered" evidence="1">
    <location>
        <begin position="15"/>
        <end position="86"/>
    </location>
</feature>